<proteinExistence type="predicted"/>
<sequence length="305" mass="35557">MHLAKINIGGHNYTLAIGYHEDEVLRKEFNRLTQEVWKFDFENYYQLGLWDDNCIIYSLFDKKRIVSHVTVSLFYTEIRGEKKKILQFGTVMTDPEYRNRGLSRFLMEQVIKDFGEKTDGMLLFANKSVLDFYPKFGFQAAKEYQAFKNIISENLTSSLEIRKLDMNRREDIELLTRRIENSIPNTQLVLQNSAVSLLYCYAYPKFGYTNSVYYIENLDTAVVASVEANVLEITEIFSANIIDLQDVIGAFSHEKFTSVRLGFTPLEKGFEYELLVHDDLVLYISEELRDLFGKQQLTVPFLSHT</sequence>
<dbReference type="InterPro" id="IPR016181">
    <property type="entry name" value="Acyl_CoA_acyltransferase"/>
</dbReference>
<dbReference type="STRING" id="1338011.BD94_2828"/>
<name>A0A077EJE2_9FLAO</name>
<protein>
    <submittedName>
        <fullName evidence="2">Acetyltransferase, GNAT family</fullName>
    </submittedName>
</protein>
<dbReference type="HOGENOM" id="CLU_081766_0_1_10"/>
<dbReference type="SUPFAM" id="SSF55729">
    <property type="entry name" value="Acyl-CoA N-acyltransferases (Nat)"/>
    <property type="match status" value="1"/>
</dbReference>
<dbReference type="PROSITE" id="PS51186">
    <property type="entry name" value="GNAT"/>
    <property type="match status" value="1"/>
</dbReference>
<dbReference type="eggNOG" id="COG0456">
    <property type="taxonomic scope" value="Bacteria"/>
</dbReference>
<gene>
    <name evidence="2" type="ORF">BD94_2828</name>
</gene>
<evidence type="ECO:0000313" key="3">
    <source>
        <dbReference type="Proteomes" id="UP000028933"/>
    </source>
</evidence>
<accession>A0A077EJE2</accession>
<evidence type="ECO:0000259" key="1">
    <source>
        <dbReference type="PROSITE" id="PS51186"/>
    </source>
</evidence>
<dbReference type="Pfam" id="PF13527">
    <property type="entry name" value="Acetyltransf_9"/>
    <property type="match status" value="1"/>
</dbReference>
<dbReference type="EMBL" id="CP007547">
    <property type="protein sequence ID" value="AIL46603.1"/>
    <property type="molecule type" value="Genomic_DNA"/>
</dbReference>
<dbReference type="CDD" id="cd04301">
    <property type="entry name" value="NAT_SF"/>
    <property type="match status" value="1"/>
</dbReference>
<dbReference type="Gene3D" id="3.40.630.30">
    <property type="match status" value="1"/>
</dbReference>
<dbReference type="GO" id="GO:0016747">
    <property type="term" value="F:acyltransferase activity, transferring groups other than amino-acyl groups"/>
    <property type="evidence" value="ECO:0007669"/>
    <property type="project" value="InterPro"/>
</dbReference>
<keyword evidence="2" id="KW-0808">Transferase</keyword>
<dbReference type="InterPro" id="IPR000182">
    <property type="entry name" value="GNAT_dom"/>
</dbReference>
<organism evidence="2 3">
    <name type="scientific">Elizabethkingia anophelis NUHP1</name>
    <dbReference type="NCBI Taxonomy" id="1338011"/>
    <lineage>
        <taxon>Bacteria</taxon>
        <taxon>Pseudomonadati</taxon>
        <taxon>Bacteroidota</taxon>
        <taxon>Flavobacteriia</taxon>
        <taxon>Flavobacteriales</taxon>
        <taxon>Weeksellaceae</taxon>
        <taxon>Elizabethkingia</taxon>
    </lineage>
</organism>
<dbReference type="Proteomes" id="UP000028933">
    <property type="component" value="Chromosome"/>
</dbReference>
<reference evidence="2" key="1">
    <citation type="journal article" date="2013" name="Lancet">
        <title>First case of E anophelis outbreak in an intensive-care unit.</title>
        <authorList>
            <person name="Teo J."/>
            <person name="Tan S.Y."/>
            <person name="Tay M."/>
            <person name="Ding Y."/>
            <person name="Kjelleberg S."/>
            <person name="Givskov M."/>
            <person name="Lin R.T."/>
            <person name="Yang L."/>
        </authorList>
    </citation>
    <scope>NUCLEOTIDE SEQUENCE [LARGE SCALE GENOMIC DNA]</scope>
    <source>
        <strain evidence="2">NUHP1</strain>
    </source>
</reference>
<feature type="domain" description="N-acetyltransferase" evidence="1">
    <location>
        <begin position="17"/>
        <end position="162"/>
    </location>
</feature>
<dbReference type="KEGG" id="eao:BD94_2828"/>
<evidence type="ECO:0000313" key="2">
    <source>
        <dbReference type="EMBL" id="AIL46603.1"/>
    </source>
</evidence>
<dbReference type="RefSeq" id="WP_024565829.1">
    <property type="nucleotide sequence ID" value="NZ_CP007547.1"/>
</dbReference>
<reference evidence="2" key="2">
    <citation type="journal article" date="2015" name="Genome Biol. Evol.">
        <title>Complete Genome Sequence and Transcriptomic Analysis of the Novel Pathogen Elizabethkingia anophelis in Response to Oxidative Stress.</title>
        <authorList>
            <person name="Li Y."/>
            <person name="Liu Y."/>
            <person name="Chew S.C."/>
            <person name="Tay M."/>
            <person name="Salido M.M."/>
            <person name="Teo J."/>
            <person name="Lauro F.M."/>
            <person name="Givskov M."/>
            <person name="Yang L."/>
        </authorList>
    </citation>
    <scope>NUCLEOTIDE SEQUENCE</scope>
    <source>
        <strain evidence="2">NUHP1</strain>
    </source>
</reference>
<dbReference type="AlphaFoldDB" id="A0A077EJE2"/>